<proteinExistence type="predicted"/>
<dbReference type="GO" id="GO:0005634">
    <property type="term" value="C:nucleus"/>
    <property type="evidence" value="ECO:0007669"/>
    <property type="project" value="TreeGrafter"/>
</dbReference>
<dbReference type="STRING" id="137246.A0A401RP95"/>
<gene>
    <name evidence="3" type="ORF">chiPu_0018611</name>
</gene>
<dbReference type="Pfam" id="PF02893">
    <property type="entry name" value="GRAM"/>
    <property type="match status" value="1"/>
</dbReference>
<evidence type="ECO:0000313" key="3">
    <source>
        <dbReference type="EMBL" id="GCC19906.1"/>
    </source>
</evidence>
<dbReference type="OrthoDB" id="1259151at2759"/>
<dbReference type="GO" id="GO:0003713">
    <property type="term" value="F:transcription coactivator activity"/>
    <property type="evidence" value="ECO:0007669"/>
    <property type="project" value="InterPro"/>
</dbReference>
<dbReference type="AlphaFoldDB" id="A0A401RP95"/>
<dbReference type="InterPro" id="IPR004182">
    <property type="entry name" value="GRAM"/>
</dbReference>
<comment type="caution">
    <text evidence="3">The sequence shown here is derived from an EMBL/GenBank/DDBJ whole genome shotgun (WGS) entry which is preliminary data.</text>
</comment>
<feature type="domain" description="GRAM" evidence="2">
    <location>
        <begin position="33"/>
        <end position="122"/>
    </location>
</feature>
<dbReference type="EMBL" id="BEZZ01001627">
    <property type="protein sequence ID" value="GCC19906.1"/>
    <property type="molecule type" value="Genomic_DNA"/>
</dbReference>
<reference evidence="3 4" key="1">
    <citation type="journal article" date="2018" name="Nat. Ecol. Evol.">
        <title>Shark genomes provide insights into elasmobranch evolution and the origin of vertebrates.</title>
        <authorList>
            <person name="Hara Y"/>
            <person name="Yamaguchi K"/>
            <person name="Onimaru K"/>
            <person name="Kadota M"/>
            <person name="Koyanagi M"/>
            <person name="Keeley SD"/>
            <person name="Tatsumi K"/>
            <person name="Tanaka K"/>
            <person name="Motone F"/>
            <person name="Kageyama Y"/>
            <person name="Nozu R"/>
            <person name="Adachi N"/>
            <person name="Nishimura O"/>
            <person name="Nakagawa R"/>
            <person name="Tanegashima C"/>
            <person name="Kiyatake I"/>
            <person name="Matsumoto R"/>
            <person name="Murakumo K"/>
            <person name="Nishida K"/>
            <person name="Terakita A"/>
            <person name="Kuratani S"/>
            <person name="Sato K"/>
            <person name="Hyodo S Kuraku.S."/>
        </authorList>
    </citation>
    <scope>NUCLEOTIDE SEQUENCE [LARGE SCALE GENOMIC DNA]</scope>
</reference>
<feature type="compositionally biased region" description="Polar residues" evidence="1">
    <location>
        <begin position="137"/>
        <end position="150"/>
    </location>
</feature>
<dbReference type="CDD" id="cd13214">
    <property type="entry name" value="PH-GRAM_WBP2"/>
    <property type="match status" value="1"/>
</dbReference>
<dbReference type="PANTHER" id="PTHR31606">
    <property type="entry name" value="WW DOMAIN BINDING PROTEIN 2, ISOFORM E"/>
    <property type="match status" value="1"/>
</dbReference>
<dbReference type="SUPFAM" id="SSF50729">
    <property type="entry name" value="PH domain-like"/>
    <property type="match status" value="1"/>
</dbReference>
<sequence>MAINRPGEPGNQSFLMFCDYVKLSFVDRNVTLEAFKGSRKGTVYLMPHQVVFLSKDLKKALRSFTMPFSLIKDCKIKRPKLRPGYIKGQIEAEPNGGWIGSTTFKLTFHNGGANEFGQLMLRIQAEEMKKHDLVTPDQVQNRDSGSQHGH</sequence>
<evidence type="ECO:0000259" key="2">
    <source>
        <dbReference type="Pfam" id="PF02893"/>
    </source>
</evidence>
<evidence type="ECO:0000313" key="4">
    <source>
        <dbReference type="Proteomes" id="UP000287033"/>
    </source>
</evidence>
<organism evidence="3 4">
    <name type="scientific">Chiloscyllium punctatum</name>
    <name type="common">Brownbanded bambooshark</name>
    <name type="synonym">Hemiscyllium punctatum</name>
    <dbReference type="NCBI Taxonomy" id="137246"/>
    <lineage>
        <taxon>Eukaryota</taxon>
        <taxon>Metazoa</taxon>
        <taxon>Chordata</taxon>
        <taxon>Craniata</taxon>
        <taxon>Vertebrata</taxon>
        <taxon>Chondrichthyes</taxon>
        <taxon>Elasmobranchii</taxon>
        <taxon>Galeomorphii</taxon>
        <taxon>Galeoidea</taxon>
        <taxon>Orectolobiformes</taxon>
        <taxon>Hemiscylliidae</taxon>
        <taxon>Chiloscyllium</taxon>
    </lineage>
</organism>
<dbReference type="Proteomes" id="UP000287033">
    <property type="component" value="Unassembled WGS sequence"/>
</dbReference>
<protein>
    <recommendedName>
        <fullName evidence="2">GRAM domain-containing protein</fullName>
    </recommendedName>
</protein>
<keyword evidence="4" id="KW-1185">Reference proteome</keyword>
<accession>A0A401RP95</accession>
<dbReference type="GO" id="GO:0031490">
    <property type="term" value="F:chromatin DNA binding"/>
    <property type="evidence" value="ECO:0007669"/>
    <property type="project" value="TreeGrafter"/>
</dbReference>
<dbReference type="PANTHER" id="PTHR31606:SF4">
    <property type="entry name" value="WW DOMAIN-BINDING PROTEIN 2"/>
    <property type="match status" value="1"/>
</dbReference>
<evidence type="ECO:0000256" key="1">
    <source>
        <dbReference type="SAM" id="MobiDB-lite"/>
    </source>
</evidence>
<dbReference type="OMA" id="ASAXPAG"/>
<feature type="region of interest" description="Disordered" evidence="1">
    <location>
        <begin position="131"/>
        <end position="150"/>
    </location>
</feature>
<name>A0A401RP95_CHIPU</name>
<dbReference type="InterPro" id="IPR044852">
    <property type="entry name" value="WBP2-like"/>
</dbReference>